<dbReference type="InterPro" id="IPR016035">
    <property type="entry name" value="Acyl_Trfase/lysoPLipase"/>
</dbReference>
<organism evidence="7">
    <name type="scientific">Desulfurivibrio alkaliphilus</name>
    <dbReference type="NCBI Taxonomy" id="427923"/>
    <lineage>
        <taxon>Bacteria</taxon>
        <taxon>Pseudomonadati</taxon>
        <taxon>Thermodesulfobacteriota</taxon>
        <taxon>Desulfobulbia</taxon>
        <taxon>Desulfobulbales</taxon>
        <taxon>Desulfobulbaceae</taxon>
        <taxon>Desulfurivibrio</taxon>
    </lineage>
</organism>
<dbReference type="GO" id="GO:0016042">
    <property type="term" value="P:lipid catabolic process"/>
    <property type="evidence" value="ECO:0007669"/>
    <property type="project" value="UniProtKB-UniRule"/>
</dbReference>
<accession>A0A7C2TM26</accession>
<dbReference type="InterPro" id="IPR050301">
    <property type="entry name" value="NTE"/>
</dbReference>
<proteinExistence type="predicted"/>
<dbReference type="AlphaFoldDB" id="A0A7C2TM26"/>
<evidence type="ECO:0000256" key="2">
    <source>
        <dbReference type="ARBA" id="ARBA00022963"/>
    </source>
</evidence>
<evidence type="ECO:0000256" key="1">
    <source>
        <dbReference type="ARBA" id="ARBA00022801"/>
    </source>
</evidence>
<dbReference type="EMBL" id="DSDS01000199">
    <property type="protein sequence ID" value="HET98761.1"/>
    <property type="molecule type" value="Genomic_DNA"/>
</dbReference>
<dbReference type="Proteomes" id="UP000885986">
    <property type="component" value="Unassembled WGS sequence"/>
</dbReference>
<dbReference type="PROSITE" id="PS51635">
    <property type="entry name" value="PNPLA"/>
    <property type="match status" value="1"/>
</dbReference>
<keyword evidence="3 4" id="KW-0443">Lipid metabolism</keyword>
<reference evidence="7" key="1">
    <citation type="journal article" date="2020" name="mSystems">
        <title>Genome- and Community-Level Interaction Insights into Carbon Utilization and Element Cycling Functions of Hydrothermarchaeota in Hydrothermal Sediment.</title>
        <authorList>
            <person name="Zhou Z."/>
            <person name="Liu Y."/>
            <person name="Xu W."/>
            <person name="Pan J."/>
            <person name="Luo Z.H."/>
            <person name="Li M."/>
        </authorList>
    </citation>
    <scope>NUCLEOTIDE SEQUENCE [LARGE SCALE GENOMIC DNA]</scope>
    <source>
        <strain evidence="7">SpSt-1224</strain>
    </source>
</reference>
<name>A0A7C2TM26_9BACT</name>
<evidence type="ECO:0000259" key="6">
    <source>
        <dbReference type="PROSITE" id="PS51635"/>
    </source>
</evidence>
<dbReference type="PANTHER" id="PTHR14226">
    <property type="entry name" value="NEUROPATHY TARGET ESTERASE/SWISS CHEESE D.MELANOGASTER"/>
    <property type="match status" value="1"/>
</dbReference>
<dbReference type="Pfam" id="PF01734">
    <property type="entry name" value="Patatin"/>
    <property type="match status" value="1"/>
</dbReference>
<dbReference type="SUPFAM" id="SSF52151">
    <property type="entry name" value="FabD/lysophospholipase-like"/>
    <property type="match status" value="1"/>
</dbReference>
<dbReference type="PANTHER" id="PTHR14226:SF29">
    <property type="entry name" value="NEUROPATHY TARGET ESTERASE SWS"/>
    <property type="match status" value="1"/>
</dbReference>
<evidence type="ECO:0000313" key="7">
    <source>
        <dbReference type="EMBL" id="HET98761.1"/>
    </source>
</evidence>
<protein>
    <submittedName>
        <fullName evidence="7">Patatin-like phospholipase family protein</fullName>
    </submittedName>
</protein>
<keyword evidence="5" id="KW-0732">Signal</keyword>
<keyword evidence="1 4" id="KW-0378">Hydrolase</keyword>
<evidence type="ECO:0000256" key="3">
    <source>
        <dbReference type="ARBA" id="ARBA00023098"/>
    </source>
</evidence>
<dbReference type="GO" id="GO:0016787">
    <property type="term" value="F:hydrolase activity"/>
    <property type="evidence" value="ECO:0007669"/>
    <property type="project" value="UniProtKB-UniRule"/>
</dbReference>
<feature type="short sequence motif" description="DGA/G" evidence="4">
    <location>
        <begin position="200"/>
        <end position="202"/>
    </location>
</feature>
<feature type="active site" description="Nucleophile" evidence="4">
    <location>
        <position position="70"/>
    </location>
</feature>
<feature type="chain" id="PRO_5027921593" evidence="5">
    <location>
        <begin position="23"/>
        <end position="315"/>
    </location>
</feature>
<sequence>MKTILSALISAIVLLLSPPVIAATSNTQTPPRPSIGLALGSGGAGGLAHIAMLQVFDDLGIKPERIAGTSIGAVIGALYAAGLSAEEIRGIFDEFGGSSLDALSHLIGPSAELTLGDLLKIDIDNGGLFDSSGFIRFLAGKIEARRFEDLVIPLEIVATDYWTGEMVVLDRGDLLAAVQASMAVPGLFSPVARGEQLLIDGGTSNPLPFDLLKDRHELVVAIDVSGSRAQHTGNQVDLTDLLFNTFKIMQQSLIAARMRAAEPDIYIKPEISNIRLLHFNRIKTVLEQAQPAAEQLQRRLSQALAAERKPGSPEE</sequence>
<feature type="domain" description="PNPLA" evidence="6">
    <location>
        <begin position="37"/>
        <end position="213"/>
    </location>
</feature>
<comment type="caution">
    <text evidence="4">Lacks conserved residue(s) required for the propagation of feature annotation.</text>
</comment>
<gene>
    <name evidence="7" type="ORF">ENN98_08820</name>
</gene>
<feature type="active site" description="Proton acceptor" evidence="4">
    <location>
        <position position="200"/>
    </location>
</feature>
<feature type="signal peptide" evidence="5">
    <location>
        <begin position="1"/>
        <end position="22"/>
    </location>
</feature>
<dbReference type="Gene3D" id="3.40.1090.10">
    <property type="entry name" value="Cytosolic phospholipase A2 catalytic domain"/>
    <property type="match status" value="2"/>
</dbReference>
<evidence type="ECO:0000256" key="5">
    <source>
        <dbReference type="SAM" id="SignalP"/>
    </source>
</evidence>
<comment type="caution">
    <text evidence="7">The sequence shown here is derived from an EMBL/GenBank/DDBJ whole genome shotgun (WGS) entry which is preliminary data.</text>
</comment>
<dbReference type="InterPro" id="IPR002641">
    <property type="entry name" value="PNPLA_dom"/>
</dbReference>
<keyword evidence="2 4" id="KW-0442">Lipid degradation</keyword>
<evidence type="ECO:0000256" key="4">
    <source>
        <dbReference type="PROSITE-ProRule" id="PRU01161"/>
    </source>
</evidence>
<feature type="short sequence motif" description="GXSXG" evidence="4">
    <location>
        <begin position="68"/>
        <end position="72"/>
    </location>
</feature>